<proteinExistence type="predicted"/>
<protein>
    <submittedName>
        <fullName evidence="3">Protein BatD</fullName>
    </submittedName>
</protein>
<evidence type="ECO:0000256" key="2">
    <source>
        <dbReference type="SAM" id="SignalP"/>
    </source>
</evidence>
<feature type="transmembrane region" description="Helical" evidence="1">
    <location>
        <begin position="462"/>
        <end position="482"/>
    </location>
</feature>
<dbReference type="PANTHER" id="PTHR40940">
    <property type="entry name" value="PROTEIN BATD-RELATED"/>
    <property type="match status" value="1"/>
</dbReference>
<keyword evidence="1" id="KW-0812">Transmembrane</keyword>
<keyword evidence="2" id="KW-0732">Signal</keyword>
<name>A0A7C4GED5_UNCW3</name>
<accession>A0A7C4GED5</accession>
<reference evidence="3" key="1">
    <citation type="journal article" date="2020" name="mSystems">
        <title>Genome- and Community-Level Interaction Insights into Carbon Utilization and Element Cycling Functions of Hydrothermarchaeota in Hydrothermal Sediment.</title>
        <authorList>
            <person name="Zhou Z."/>
            <person name="Liu Y."/>
            <person name="Xu W."/>
            <person name="Pan J."/>
            <person name="Luo Z.H."/>
            <person name="Li M."/>
        </authorList>
    </citation>
    <scope>NUCLEOTIDE SEQUENCE [LARGE SCALE GENOMIC DNA]</scope>
    <source>
        <strain evidence="3">SpSt-488</strain>
    </source>
</reference>
<dbReference type="Pfam" id="PF13584">
    <property type="entry name" value="BatD"/>
    <property type="match status" value="2"/>
</dbReference>
<comment type="caution">
    <text evidence="3">The sequence shown here is derived from an EMBL/GenBank/DDBJ whole genome shotgun (WGS) entry which is preliminary data.</text>
</comment>
<evidence type="ECO:0000256" key="1">
    <source>
        <dbReference type="SAM" id="Phobius"/>
    </source>
</evidence>
<gene>
    <name evidence="3" type="ORF">ENS41_00705</name>
</gene>
<feature type="signal peptide" evidence="2">
    <location>
        <begin position="1"/>
        <end position="32"/>
    </location>
</feature>
<keyword evidence="1" id="KW-1133">Transmembrane helix</keyword>
<sequence length="603" mass="64756">MVRKKNPPRFRTRGRVNCLAAVIAAVVSIAAAGELNFSAQVDRTTVGLGERLQLTVTVEGQNIGRVPSPKLPALDGFDNLGSTQSQSTSIAFVNGRMTQQQSISFVYVLAAKKTGELVIGPCRITYNGAEYATQPITINVVREAQSRPPPARSPARRGFDPFAEFFEEPAPAGEGDVFLSASADRSEVYVGEQVTVTYTLYTTEQVGAMSVKDAPGFSGFWVDNLYEAKQLEYQPTTVRGRRYYAATIRRVALFPTQAGELVVGPMTLSGQMVRPGFFFSQAAPFEVSSPRIRVKAKPLPESGRPADFCGGVGDFSLTASLSKDSSAGGEPLRLTVRIAGTGNIGIISPPTVVAVPGVKLLAPETKDNLSRSGGRVGGTRDFMYPLIPQQDGRFILPEVSISFFSARGDSYYTLRSARLEFVASGAYGGGAGEPAEPGMRLLGSEIVHIKTRVGRPAFAHTGWAVFFYPAGVAVLVAGLILGRHRRRLEADQGYARRARSSGLVKKRLKQATQLLRQGRHAEFYATLSQAILGFVGDRYNLGVTGMTGEELRRALSGHGVAGTVIDGLLDLIGRCDAARFSPGAVQCDPARLLEQANDVLEKL</sequence>
<keyword evidence="1" id="KW-0472">Membrane</keyword>
<evidence type="ECO:0000313" key="3">
    <source>
        <dbReference type="EMBL" id="HGK27461.1"/>
    </source>
</evidence>
<dbReference type="PANTHER" id="PTHR40940:SF2">
    <property type="entry name" value="BATD"/>
    <property type="match status" value="1"/>
</dbReference>
<feature type="chain" id="PRO_5028093408" evidence="2">
    <location>
        <begin position="33"/>
        <end position="603"/>
    </location>
</feature>
<dbReference type="EMBL" id="DSUT01000013">
    <property type="protein sequence ID" value="HGK27461.1"/>
    <property type="molecule type" value="Genomic_DNA"/>
</dbReference>
<dbReference type="AlphaFoldDB" id="A0A7C4GED5"/>
<organism evidence="3">
    <name type="scientific">candidate division WOR-3 bacterium</name>
    <dbReference type="NCBI Taxonomy" id="2052148"/>
    <lineage>
        <taxon>Bacteria</taxon>
        <taxon>Bacteria division WOR-3</taxon>
    </lineage>
</organism>
<dbReference type="InterPro" id="IPR025738">
    <property type="entry name" value="BatD"/>
</dbReference>